<dbReference type="Proteomes" id="UP000280935">
    <property type="component" value="Unassembled WGS sequence"/>
</dbReference>
<evidence type="ECO:0000313" key="2">
    <source>
        <dbReference type="Proteomes" id="UP000280935"/>
    </source>
</evidence>
<name>A0A3P1WVY6_9ACTN</name>
<evidence type="ECO:0000313" key="1">
    <source>
        <dbReference type="EMBL" id="RRD50739.1"/>
    </source>
</evidence>
<dbReference type="InterPro" id="IPR007497">
    <property type="entry name" value="SIMPL/DUF541"/>
</dbReference>
<dbReference type="RefSeq" id="WP_125227011.1">
    <property type="nucleotide sequence ID" value="NZ_RQYT01000004.1"/>
</dbReference>
<reference evidence="1 2" key="1">
    <citation type="submission" date="2018-11" db="EMBL/GenBank/DDBJ databases">
        <title>Genomes From Bacteria Associated with the Canine Oral Cavity: a Test Case for Automated Genome-Based Taxonomic Assignment.</title>
        <authorList>
            <person name="Coil D.A."/>
            <person name="Jospin G."/>
            <person name="Darling A.E."/>
            <person name="Wallis C."/>
            <person name="Davis I.J."/>
            <person name="Harris S."/>
            <person name="Eisen J.A."/>
            <person name="Holcombe L.J."/>
            <person name="O'Flynn C."/>
        </authorList>
    </citation>
    <scope>NUCLEOTIDE SEQUENCE [LARGE SCALE GENOMIC DNA]</scope>
    <source>
        <strain evidence="1 2">OH2822_COT-296</strain>
    </source>
</reference>
<dbReference type="Gene3D" id="3.30.110.170">
    <property type="entry name" value="Protein of unknown function (DUF541), domain 1"/>
    <property type="match status" value="1"/>
</dbReference>
<dbReference type="EMBL" id="RQYT01000004">
    <property type="protein sequence ID" value="RRD50739.1"/>
    <property type="molecule type" value="Genomic_DNA"/>
</dbReference>
<dbReference type="AlphaFoldDB" id="A0A3P1WVY6"/>
<protein>
    <submittedName>
        <fullName evidence="1">SIMPL domain-containing protein</fullName>
    </submittedName>
</protein>
<comment type="caution">
    <text evidence="1">The sequence shown here is derived from an EMBL/GenBank/DDBJ whole genome shotgun (WGS) entry which is preliminary data.</text>
</comment>
<sequence length="211" mass="23143">MEIKVEGEAERRVAPELAVLSVNLESEGANRERVVRAVGVLSREFADAVTPLEPSAIRGWTLEPVQLLSWTVGRRGSSSRFAASASATVTFHDRQALADFCLAWGERDGVELFSTDWRLTPETEEAVETELLTEAVKQARRRAEILAAASGAAITGCTHLSDHWVSGARGKEEPVAMKRRMRETSSFSSAPEARPEDLLLSVRVYATFEAD</sequence>
<dbReference type="Gene3D" id="3.30.70.2970">
    <property type="entry name" value="Protein of unknown function (DUF541), domain 2"/>
    <property type="match status" value="1"/>
</dbReference>
<accession>A0A3P1WVY6</accession>
<dbReference type="OrthoDB" id="3732282at2"/>
<organism evidence="1 2">
    <name type="scientific">Arachnia propionica</name>
    <dbReference type="NCBI Taxonomy" id="1750"/>
    <lineage>
        <taxon>Bacteria</taxon>
        <taxon>Bacillati</taxon>
        <taxon>Actinomycetota</taxon>
        <taxon>Actinomycetes</taxon>
        <taxon>Propionibacteriales</taxon>
        <taxon>Propionibacteriaceae</taxon>
        <taxon>Arachnia</taxon>
    </lineage>
</organism>
<proteinExistence type="predicted"/>
<dbReference type="Pfam" id="PF04402">
    <property type="entry name" value="SIMPL"/>
    <property type="match status" value="1"/>
</dbReference>
<gene>
    <name evidence="1" type="ORF">EII35_03140</name>
</gene>